<sequence length="604" mass="66149">MTHIGRNIGRYRILEELGSGGMSVVYKGLDTALDREVAVKVLHPHLANKSESRRRLAREAKAVARLHHPNILEVFDFSAEGAQDAFLVTEYVRGRTLKECVDTLGRLELPELAAMIIHEIAAALAHAHESGVIHRDLKPENVMVREDGVLKLMDFGIAKLLDIEERMTVTGALVGSPAHMAPEIIEGQEAGPETDIFSLGTILYALIVGRLPFTATNATATLKRILDGAYEDPRQRVPTLSDELADICATCLARDPARRYPNASKLRDALGDYLAGLGFARVGEELTSFFVDPPSYQKLMRPRIIATLLERGEQMLADKRTPRALAYLNQVLALDATNARALGLLKGLERERRMKLWRARGLKLGAGLLVASVLGVGLSLFRQPDAAPVATTPTPRDTTPAPKAPAPVPKGPSAPPAETAPSSEPQQATPTPPPPRTPEKRPTPPRAEPARVALERVSILVRPYGYIRVDQGARSDQQLARHAVEVTPGRHTITISCDYCEDAQETIEVKPGEENIFALRALLKSSRLSFVYEPADAVVRVGGETRTVRESQTRPFEIRSPRGPASFQHRVEYEVSYNGYLTEKRVANIEPGQSTTLRGALVAE</sequence>
<dbReference type="Gene3D" id="3.30.200.20">
    <property type="entry name" value="Phosphorylase Kinase, domain 1"/>
    <property type="match status" value="1"/>
</dbReference>
<evidence type="ECO:0000256" key="2">
    <source>
        <dbReference type="ARBA" id="ARBA00022741"/>
    </source>
</evidence>
<keyword evidence="3 8" id="KW-0418">Kinase</keyword>
<evidence type="ECO:0000256" key="5">
    <source>
        <dbReference type="PROSITE-ProRule" id="PRU10141"/>
    </source>
</evidence>
<keyword evidence="9" id="KW-1185">Reference proteome</keyword>
<dbReference type="PROSITE" id="PS00107">
    <property type="entry name" value="PROTEIN_KINASE_ATP"/>
    <property type="match status" value="1"/>
</dbReference>
<dbReference type="PANTHER" id="PTHR43289:SF6">
    <property type="entry name" value="SERINE_THREONINE-PROTEIN KINASE NEKL-3"/>
    <property type="match status" value="1"/>
</dbReference>
<dbReference type="Gene3D" id="1.10.510.10">
    <property type="entry name" value="Transferase(Phosphotransferase) domain 1"/>
    <property type="match status" value="1"/>
</dbReference>
<comment type="caution">
    <text evidence="8">The sequence shown here is derived from an EMBL/GenBank/DDBJ whole genome shotgun (WGS) entry which is preliminary data.</text>
</comment>
<evidence type="ECO:0000256" key="3">
    <source>
        <dbReference type="ARBA" id="ARBA00022777"/>
    </source>
</evidence>
<evidence type="ECO:0000313" key="9">
    <source>
        <dbReference type="Proteomes" id="UP001207654"/>
    </source>
</evidence>
<dbReference type="InterPro" id="IPR017441">
    <property type="entry name" value="Protein_kinase_ATP_BS"/>
</dbReference>
<gene>
    <name evidence="8" type="ORF">OV287_25720</name>
</gene>
<keyword evidence="1" id="KW-0808">Transferase</keyword>
<feature type="compositionally biased region" description="Low complexity" evidence="6">
    <location>
        <begin position="416"/>
        <end position="429"/>
    </location>
</feature>
<dbReference type="PANTHER" id="PTHR43289">
    <property type="entry name" value="MITOGEN-ACTIVATED PROTEIN KINASE KINASE KINASE 20-RELATED"/>
    <property type="match status" value="1"/>
</dbReference>
<feature type="compositionally biased region" description="Pro residues" evidence="6">
    <location>
        <begin position="402"/>
        <end position="415"/>
    </location>
</feature>
<dbReference type="RefSeq" id="WP_267536682.1">
    <property type="nucleotide sequence ID" value="NZ_JAPNKA010000001.1"/>
</dbReference>
<feature type="compositionally biased region" description="Low complexity" evidence="6">
    <location>
        <begin position="388"/>
        <end position="401"/>
    </location>
</feature>
<accession>A0ABT4AA93</accession>
<dbReference type="InterPro" id="IPR011009">
    <property type="entry name" value="Kinase-like_dom_sf"/>
</dbReference>
<keyword evidence="4 5" id="KW-0067">ATP-binding</keyword>
<feature type="domain" description="Protein kinase" evidence="7">
    <location>
        <begin position="11"/>
        <end position="274"/>
    </location>
</feature>
<feature type="region of interest" description="Disordered" evidence="6">
    <location>
        <begin position="388"/>
        <end position="451"/>
    </location>
</feature>
<dbReference type="InterPro" id="IPR008271">
    <property type="entry name" value="Ser/Thr_kinase_AS"/>
</dbReference>
<name>A0ABT4AA93_9BACT</name>
<evidence type="ECO:0000313" key="8">
    <source>
        <dbReference type="EMBL" id="MCY1077874.1"/>
    </source>
</evidence>
<dbReference type="PROSITE" id="PS00108">
    <property type="entry name" value="PROTEIN_KINASE_ST"/>
    <property type="match status" value="1"/>
</dbReference>
<organism evidence="8 9">
    <name type="scientific">Archangium lansingense</name>
    <dbReference type="NCBI Taxonomy" id="2995310"/>
    <lineage>
        <taxon>Bacteria</taxon>
        <taxon>Pseudomonadati</taxon>
        <taxon>Myxococcota</taxon>
        <taxon>Myxococcia</taxon>
        <taxon>Myxococcales</taxon>
        <taxon>Cystobacterineae</taxon>
        <taxon>Archangiaceae</taxon>
        <taxon>Archangium</taxon>
    </lineage>
</organism>
<dbReference type="InterPro" id="IPR000719">
    <property type="entry name" value="Prot_kinase_dom"/>
</dbReference>
<dbReference type="PROSITE" id="PS50011">
    <property type="entry name" value="PROTEIN_KINASE_DOM"/>
    <property type="match status" value="1"/>
</dbReference>
<protein>
    <submittedName>
        <fullName evidence="8">Serine/threonine-protein kinase</fullName>
    </submittedName>
</protein>
<evidence type="ECO:0000256" key="1">
    <source>
        <dbReference type="ARBA" id="ARBA00022679"/>
    </source>
</evidence>
<feature type="binding site" evidence="5">
    <location>
        <position position="40"/>
    </location>
    <ligand>
        <name>ATP</name>
        <dbReference type="ChEBI" id="CHEBI:30616"/>
    </ligand>
</feature>
<evidence type="ECO:0000256" key="4">
    <source>
        <dbReference type="ARBA" id="ARBA00022840"/>
    </source>
</evidence>
<dbReference type="Pfam" id="PF00069">
    <property type="entry name" value="Pkinase"/>
    <property type="match status" value="1"/>
</dbReference>
<dbReference type="Proteomes" id="UP001207654">
    <property type="component" value="Unassembled WGS sequence"/>
</dbReference>
<dbReference type="SMART" id="SM00220">
    <property type="entry name" value="S_TKc"/>
    <property type="match status" value="1"/>
</dbReference>
<keyword evidence="2 5" id="KW-0547">Nucleotide-binding</keyword>
<evidence type="ECO:0000259" key="7">
    <source>
        <dbReference type="PROSITE" id="PS50011"/>
    </source>
</evidence>
<dbReference type="EMBL" id="JAPNKA010000001">
    <property type="protein sequence ID" value="MCY1077874.1"/>
    <property type="molecule type" value="Genomic_DNA"/>
</dbReference>
<proteinExistence type="predicted"/>
<dbReference type="SUPFAM" id="SSF56112">
    <property type="entry name" value="Protein kinase-like (PK-like)"/>
    <property type="match status" value="1"/>
</dbReference>
<reference evidence="8 9" key="1">
    <citation type="submission" date="2022-11" db="EMBL/GenBank/DDBJ databases">
        <title>Minimal conservation of predation-associated metabolite biosynthetic gene clusters underscores biosynthetic potential of Myxococcota including descriptions for ten novel species: Archangium lansinium sp. nov., Myxococcus landrumus sp. nov., Nannocystis bai.</title>
        <authorList>
            <person name="Ahearne A."/>
            <person name="Stevens C."/>
            <person name="Phillips K."/>
        </authorList>
    </citation>
    <scope>NUCLEOTIDE SEQUENCE [LARGE SCALE GENOMIC DNA]</scope>
    <source>
        <strain evidence="8 9">MIWBW</strain>
    </source>
</reference>
<dbReference type="CDD" id="cd14014">
    <property type="entry name" value="STKc_PknB_like"/>
    <property type="match status" value="1"/>
</dbReference>
<evidence type="ECO:0000256" key="6">
    <source>
        <dbReference type="SAM" id="MobiDB-lite"/>
    </source>
</evidence>
<dbReference type="GO" id="GO:0016301">
    <property type="term" value="F:kinase activity"/>
    <property type="evidence" value="ECO:0007669"/>
    <property type="project" value="UniProtKB-KW"/>
</dbReference>